<dbReference type="GO" id="GO:0016787">
    <property type="term" value="F:hydrolase activity"/>
    <property type="evidence" value="ECO:0007669"/>
    <property type="project" value="UniProtKB-KW"/>
</dbReference>
<keyword evidence="3 6" id="KW-0378">Hydrolase</keyword>
<keyword evidence="2" id="KW-0479">Metal-binding</keyword>
<keyword evidence="4" id="KW-0862">Zinc</keyword>
<accession>A0A3B0T2Z8</accession>
<evidence type="ECO:0000256" key="3">
    <source>
        <dbReference type="ARBA" id="ARBA00022801"/>
    </source>
</evidence>
<evidence type="ECO:0000256" key="2">
    <source>
        <dbReference type="ARBA" id="ARBA00022723"/>
    </source>
</evidence>
<protein>
    <submittedName>
        <fullName evidence="6">MBL-fold metallo-hydrolase superfamily</fullName>
    </submittedName>
</protein>
<comment type="cofactor">
    <cofactor evidence="1">
        <name>Zn(2+)</name>
        <dbReference type="ChEBI" id="CHEBI:29105"/>
    </cofactor>
</comment>
<dbReference type="InterPro" id="IPR001279">
    <property type="entry name" value="Metallo-B-lactamas"/>
</dbReference>
<dbReference type="AlphaFoldDB" id="A0A3B0T2Z8"/>
<gene>
    <name evidence="6" type="ORF">MNBD_ACTINO02-3081</name>
</gene>
<dbReference type="EMBL" id="UOEK01000253">
    <property type="protein sequence ID" value="VAW03194.1"/>
    <property type="molecule type" value="Genomic_DNA"/>
</dbReference>
<evidence type="ECO:0000313" key="6">
    <source>
        <dbReference type="EMBL" id="VAW03194.1"/>
    </source>
</evidence>
<dbReference type="PANTHER" id="PTHR46233">
    <property type="entry name" value="HYDROXYACYLGLUTATHIONE HYDROLASE GLOC"/>
    <property type="match status" value="1"/>
</dbReference>
<dbReference type="Gene3D" id="3.60.15.10">
    <property type="entry name" value="Ribonuclease Z/Hydroxyacylglutathione hydrolase-like"/>
    <property type="match status" value="1"/>
</dbReference>
<sequence length="223" mass="23301">MSLVIEGRSLWVAQTNCYVVAAERGGPGIVIDAPPDADAIGALLASLDITPVALLVTHGHIDHAGGSDKVARAHPGVVTYLHPDDAFLYRDPASTLERLMGTVGDVEEINREFGAPEQLTELADGQRLELAGIEIDVLHTPGHTPGHCCFSVPSEGLLFSGDQLFAGSIGRTDLPGGNTEQLIASMVSHVLPLADDVDVLPGHGPATTIGQERVANPFLQGLA</sequence>
<dbReference type="SMART" id="SM00849">
    <property type="entry name" value="Lactamase_B"/>
    <property type="match status" value="1"/>
</dbReference>
<feature type="domain" description="Metallo-beta-lactamase" evidence="5">
    <location>
        <begin position="14"/>
        <end position="203"/>
    </location>
</feature>
<reference evidence="6" key="1">
    <citation type="submission" date="2018-06" db="EMBL/GenBank/DDBJ databases">
        <authorList>
            <person name="Zhirakovskaya E."/>
        </authorList>
    </citation>
    <scope>NUCLEOTIDE SEQUENCE</scope>
</reference>
<dbReference type="SUPFAM" id="SSF56281">
    <property type="entry name" value="Metallo-hydrolase/oxidoreductase"/>
    <property type="match status" value="1"/>
</dbReference>
<evidence type="ECO:0000256" key="1">
    <source>
        <dbReference type="ARBA" id="ARBA00001947"/>
    </source>
</evidence>
<dbReference type="Pfam" id="PF00753">
    <property type="entry name" value="Lactamase_B"/>
    <property type="match status" value="1"/>
</dbReference>
<name>A0A3B0T2Z8_9ZZZZ</name>
<dbReference type="GO" id="GO:0046872">
    <property type="term" value="F:metal ion binding"/>
    <property type="evidence" value="ECO:0007669"/>
    <property type="project" value="UniProtKB-KW"/>
</dbReference>
<organism evidence="6">
    <name type="scientific">hydrothermal vent metagenome</name>
    <dbReference type="NCBI Taxonomy" id="652676"/>
    <lineage>
        <taxon>unclassified sequences</taxon>
        <taxon>metagenomes</taxon>
        <taxon>ecological metagenomes</taxon>
    </lineage>
</organism>
<evidence type="ECO:0000256" key="4">
    <source>
        <dbReference type="ARBA" id="ARBA00022833"/>
    </source>
</evidence>
<dbReference type="PANTHER" id="PTHR46233:SF3">
    <property type="entry name" value="HYDROXYACYLGLUTATHIONE HYDROLASE GLOC"/>
    <property type="match status" value="1"/>
</dbReference>
<evidence type="ECO:0000259" key="5">
    <source>
        <dbReference type="SMART" id="SM00849"/>
    </source>
</evidence>
<dbReference type="InterPro" id="IPR051453">
    <property type="entry name" value="MBL_Glyoxalase_II"/>
</dbReference>
<dbReference type="InterPro" id="IPR036866">
    <property type="entry name" value="RibonucZ/Hydroxyglut_hydro"/>
</dbReference>
<proteinExistence type="predicted"/>